<name>A0A4S3KDG0_9GAMM</name>
<evidence type="ECO:0000313" key="3">
    <source>
        <dbReference type="EMBL" id="THD06429.1"/>
    </source>
</evidence>
<reference evidence="3 4" key="1">
    <citation type="submission" date="2017-02" db="EMBL/GenBank/DDBJ databases">
        <title>Whole genome sequencing of Rhodanobacter lindaniclasticus DSM 17932.</title>
        <authorList>
            <person name="Kumar S."/>
            <person name="Patil P."/>
            <person name="Patil P.B."/>
        </authorList>
    </citation>
    <scope>NUCLEOTIDE SEQUENCE [LARGE SCALE GENOMIC DNA]</scope>
    <source>
        <strain evidence="3 4">DSM 17932</strain>
    </source>
</reference>
<sequence>MSAERSLPVRNSMVSVVALRGAGAATRMLLARRAGAYLDGAWSYLAGHVEAGEAGWQAALRELREETALEPESFWATSFCEQVYLAATDAIEIVPAFVARVAEGAQVRLNGEHSAFRWVTLEDAAALLPFGSQRELLAHVRREFVEREPSPFLRLALD</sequence>
<dbReference type="GO" id="GO:0006167">
    <property type="term" value="P:AMP biosynthetic process"/>
    <property type="evidence" value="ECO:0007669"/>
    <property type="project" value="TreeGrafter"/>
</dbReference>
<accession>A0A4S3KDG0</accession>
<dbReference type="SUPFAM" id="SSF55811">
    <property type="entry name" value="Nudix"/>
    <property type="match status" value="1"/>
</dbReference>
<dbReference type="GO" id="GO:0006754">
    <property type="term" value="P:ATP biosynthetic process"/>
    <property type="evidence" value="ECO:0007669"/>
    <property type="project" value="TreeGrafter"/>
</dbReference>
<dbReference type="CDD" id="cd04664">
    <property type="entry name" value="NUDIX_DHNTPase_like"/>
    <property type="match status" value="1"/>
</dbReference>
<organism evidence="3 4">
    <name type="scientific">Rhodanobacter lindaniclasticus</name>
    <dbReference type="NCBI Taxonomy" id="75310"/>
    <lineage>
        <taxon>Bacteria</taxon>
        <taxon>Pseudomonadati</taxon>
        <taxon>Pseudomonadota</taxon>
        <taxon>Gammaproteobacteria</taxon>
        <taxon>Lysobacterales</taxon>
        <taxon>Rhodanobacteraceae</taxon>
        <taxon>Rhodanobacter</taxon>
    </lineage>
</organism>
<dbReference type="InterPro" id="IPR051325">
    <property type="entry name" value="Nudix_hydrolase_domain"/>
</dbReference>
<evidence type="ECO:0000259" key="2">
    <source>
        <dbReference type="PROSITE" id="PS51462"/>
    </source>
</evidence>
<dbReference type="InterPro" id="IPR000086">
    <property type="entry name" value="NUDIX_hydrolase_dom"/>
</dbReference>
<evidence type="ECO:0000313" key="4">
    <source>
        <dbReference type="Proteomes" id="UP000306317"/>
    </source>
</evidence>
<dbReference type="RefSeq" id="WP_136259116.1">
    <property type="nucleotide sequence ID" value="NZ_MWIO01000035.1"/>
</dbReference>
<dbReference type="GO" id="GO:0004081">
    <property type="term" value="F:bis(5'-nucleosyl)-tetraphosphatase (asymmetrical) activity"/>
    <property type="evidence" value="ECO:0007669"/>
    <property type="project" value="TreeGrafter"/>
</dbReference>
<evidence type="ECO:0000256" key="1">
    <source>
        <dbReference type="ARBA" id="ARBA00022801"/>
    </source>
</evidence>
<dbReference type="Pfam" id="PF00293">
    <property type="entry name" value="NUDIX"/>
    <property type="match status" value="1"/>
</dbReference>
<dbReference type="PANTHER" id="PTHR21340:SF0">
    <property type="entry name" value="BIS(5'-NUCLEOSYL)-TETRAPHOSPHATASE [ASYMMETRICAL]"/>
    <property type="match status" value="1"/>
</dbReference>
<dbReference type="EMBL" id="MWIO01000035">
    <property type="protein sequence ID" value="THD06429.1"/>
    <property type="molecule type" value="Genomic_DNA"/>
</dbReference>
<dbReference type="Proteomes" id="UP000306317">
    <property type="component" value="Unassembled WGS sequence"/>
</dbReference>
<dbReference type="PROSITE" id="PS51462">
    <property type="entry name" value="NUDIX"/>
    <property type="match status" value="1"/>
</dbReference>
<keyword evidence="4" id="KW-1185">Reference proteome</keyword>
<proteinExistence type="predicted"/>
<dbReference type="Gene3D" id="3.90.79.10">
    <property type="entry name" value="Nucleoside Triphosphate Pyrophosphohydrolase"/>
    <property type="match status" value="1"/>
</dbReference>
<dbReference type="PANTHER" id="PTHR21340">
    <property type="entry name" value="DIADENOSINE 5,5-P1,P4-TETRAPHOSPHATE PYROPHOSPHOHYDROLASE MUTT"/>
    <property type="match status" value="1"/>
</dbReference>
<feature type="domain" description="Nudix hydrolase" evidence="2">
    <location>
        <begin position="9"/>
        <end position="141"/>
    </location>
</feature>
<gene>
    <name evidence="3" type="ORF">B1991_13025</name>
</gene>
<dbReference type="AlphaFoldDB" id="A0A4S3KDG0"/>
<dbReference type="OrthoDB" id="9761969at2"/>
<keyword evidence="1 3" id="KW-0378">Hydrolase</keyword>
<dbReference type="InterPro" id="IPR015797">
    <property type="entry name" value="NUDIX_hydrolase-like_dom_sf"/>
</dbReference>
<protein>
    <submittedName>
        <fullName evidence="3">NUDIX hydrolase</fullName>
    </submittedName>
</protein>
<comment type="caution">
    <text evidence="3">The sequence shown here is derived from an EMBL/GenBank/DDBJ whole genome shotgun (WGS) entry which is preliminary data.</text>
</comment>